<feature type="region of interest" description="Disordered" evidence="1">
    <location>
        <begin position="1"/>
        <end position="26"/>
    </location>
</feature>
<organism evidence="2 3">
    <name type="scientific">Stylonychia lemnae</name>
    <name type="common">Ciliate</name>
    <dbReference type="NCBI Taxonomy" id="5949"/>
    <lineage>
        <taxon>Eukaryota</taxon>
        <taxon>Sar</taxon>
        <taxon>Alveolata</taxon>
        <taxon>Ciliophora</taxon>
        <taxon>Intramacronucleata</taxon>
        <taxon>Spirotrichea</taxon>
        <taxon>Stichotrichia</taxon>
        <taxon>Sporadotrichida</taxon>
        <taxon>Oxytrichidae</taxon>
        <taxon>Stylonychinae</taxon>
        <taxon>Stylonychia</taxon>
    </lineage>
</organism>
<reference evidence="2 3" key="1">
    <citation type="submission" date="2014-06" db="EMBL/GenBank/DDBJ databases">
        <authorList>
            <person name="Swart Estienne"/>
        </authorList>
    </citation>
    <scope>NUCLEOTIDE SEQUENCE [LARGE SCALE GENOMIC DNA]</scope>
    <source>
        <strain evidence="2 3">130c</strain>
    </source>
</reference>
<evidence type="ECO:0000313" key="3">
    <source>
        <dbReference type="Proteomes" id="UP000039865"/>
    </source>
</evidence>
<accession>A0A078B9V5</accession>
<proteinExistence type="predicted"/>
<keyword evidence="3" id="KW-1185">Reference proteome</keyword>
<feature type="region of interest" description="Disordered" evidence="1">
    <location>
        <begin position="131"/>
        <end position="169"/>
    </location>
</feature>
<protein>
    <submittedName>
        <fullName evidence="2">Uncharacterized protein</fullName>
    </submittedName>
</protein>
<name>A0A078B9V5_STYLE</name>
<dbReference type="EMBL" id="CCKQ01018988">
    <property type="protein sequence ID" value="CDW90991.1"/>
    <property type="molecule type" value="Genomic_DNA"/>
</dbReference>
<dbReference type="Proteomes" id="UP000039865">
    <property type="component" value="Unassembled WGS sequence"/>
</dbReference>
<dbReference type="InParanoid" id="A0A078B9V5"/>
<feature type="compositionally biased region" description="Basic and acidic residues" evidence="1">
    <location>
        <begin position="146"/>
        <end position="167"/>
    </location>
</feature>
<evidence type="ECO:0000256" key="1">
    <source>
        <dbReference type="SAM" id="MobiDB-lite"/>
    </source>
</evidence>
<sequence length="441" mass="51251">MQQTAMDPKNEGPLSDLEGEANLKKSPTTLQRFMKRRIKSKRLQKPSFILDSLAIPNAQKEDTIYDSLRDQHLIRFFERKQTFRNLIRQGLIDKNGTIIEKARNNLSSFGIYAHNDEYAQALKNRKYTSVEVKERSQLKNENQTTSKKEKKDKKDKIKHSDSIKKTGGDPYVTQNYSTLDLKKEKLFYQKSKDDNLTPQNFNHKQDKQSINSNFQSVTPSVVAHHHDNRSQKSLEMSLPRLPPIMLRQSIANVAFTNMNKSSHKNLIKLSKQFLRKGESSQLSRKEKDFKEGNIKIRSKRKGNKSVLNTYSTNPHDNVQPISKEELDVIIEKYKNQAQKHSYNTQSINTHRSNGAANQNEEHENVSSKQFELLNINDDHNKESAKQIKRMKTEKKDLKTNKHLKNFIINCYPYLQTNANGEKYFQELAKVSKSKKVSKKQL</sequence>
<gene>
    <name evidence="2" type="primary">Contig17335.g18452</name>
    <name evidence="2" type="ORF">STYLEM_20139</name>
</gene>
<evidence type="ECO:0000313" key="2">
    <source>
        <dbReference type="EMBL" id="CDW90991.1"/>
    </source>
</evidence>
<dbReference type="AlphaFoldDB" id="A0A078B9V5"/>